<organism evidence="2 3">
    <name type="scientific">Candidatus Proximibacter danicus</name>
    <dbReference type="NCBI Taxonomy" id="2954365"/>
    <lineage>
        <taxon>Bacteria</taxon>
        <taxon>Pseudomonadati</taxon>
        <taxon>Pseudomonadota</taxon>
        <taxon>Betaproteobacteria</taxon>
        <taxon>Candidatus Proximibacter</taxon>
    </lineage>
</organism>
<dbReference type="SUPFAM" id="SSF46785">
    <property type="entry name" value="Winged helix' DNA-binding domain"/>
    <property type="match status" value="1"/>
</dbReference>
<reference evidence="2" key="1">
    <citation type="submission" date="2020-10" db="EMBL/GenBank/DDBJ databases">
        <title>Connecting structure to function with the recovery of over 1000 high-quality activated sludge metagenome-assembled genomes encoding full-length rRNA genes using long-read sequencing.</title>
        <authorList>
            <person name="Singleton C.M."/>
            <person name="Petriglieri F."/>
            <person name="Kristensen J.M."/>
            <person name="Kirkegaard R.H."/>
            <person name="Michaelsen T.Y."/>
            <person name="Andersen M.H."/>
            <person name="Karst S.M."/>
            <person name="Dueholm M.S."/>
            <person name="Nielsen P.H."/>
            <person name="Albertsen M."/>
        </authorList>
    </citation>
    <scope>NUCLEOTIDE SEQUENCE</scope>
    <source>
        <strain evidence="2">Hirt_18-Q3-R61-65_BATAC.395</strain>
    </source>
</reference>
<dbReference type="CDD" id="cd05403">
    <property type="entry name" value="NT_KNTase_like"/>
    <property type="match status" value="1"/>
</dbReference>
<feature type="domain" description="Polymerase beta nucleotidyltransferase" evidence="1">
    <location>
        <begin position="105"/>
        <end position="161"/>
    </location>
</feature>
<dbReference type="AlphaFoldDB" id="A0A9D7PRG4"/>
<dbReference type="InterPro" id="IPR036388">
    <property type="entry name" value="WH-like_DNA-bd_sf"/>
</dbReference>
<gene>
    <name evidence="2" type="ORF">IPL58_08170</name>
</gene>
<dbReference type="Gene3D" id="1.10.10.10">
    <property type="entry name" value="Winged helix-like DNA-binding domain superfamily/Winged helix DNA-binding domain"/>
    <property type="match status" value="1"/>
</dbReference>
<evidence type="ECO:0000313" key="2">
    <source>
        <dbReference type="EMBL" id="MBK8524098.1"/>
    </source>
</evidence>
<dbReference type="Proteomes" id="UP000886689">
    <property type="component" value="Unassembled WGS sequence"/>
</dbReference>
<accession>A0A9D7PRG4</accession>
<dbReference type="Pfam" id="PF18765">
    <property type="entry name" value="Polbeta"/>
    <property type="match status" value="1"/>
</dbReference>
<comment type="caution">
    <text evidence="2">The sequence shown here is derived from an EMBL/GenBank/DDBJ whole genome shotgun (WGS) entry which is preliminary data.</text>
</comment>
<protein>
    <submittedName>
        <fullName evidence="2">Nucleotidyltransferase domain-containing protein</fullName>
    </submittedName>
</protein>
<dbReference type="CDD" id="cd00090">
    <property type="entry name" value="HTH_ARSR"/>
    <property type="match status" value="1"/>
</dbReference>
<dbReference type="SUPFAM" id="SSF81301">
    <property type="entry name" value="Nucleotidyltransferase"/>
    <property type="match status" value="1"/>
</dbReference>
<dbReference type="InterPro" id="IPR036390">
    <property type="entry name" value="WH_DNA-bd_sf"/>
</dbReference>
<dbReference type="EMBL" id="JADJUC010000006">
    <property type="protein sequence ID" value="MBK8524098.1"/>
    <property type="molecule type" value="Genomic_DNA"/>
</dbReference>
<sequence length="201" mass="22409">MGTKDQPAISLADALFSKGQQRVLRVFFSNPEQDFYASEIAEREQTGRGALQRELDRLMQSGLITMTQRGRHKLYRANPDSPIFAELRGIVQKTIGVVEVIKTALLPHADQISSAFIYGSVAKGADTASSDVDLMVISDRLSYSELHEILADSERTVGRKINPTLYSPSEFSARLADNNHFLTRVMAQPLMMVQGKRDDLH</sequence>
<evidence type="ECO:0000313" key="3">
    <source>
        <dbReference type="Proteomes" id="UP000886689"/>
    </source>
</evidence>
<dbReference type="InterPro" id="IPR043519">
    <property type="entry name" value="NT_sf"/>
</dbReference>
<dbReference type="InterPro" id="IPR011991">
    <property type="entry name" value="ArsR-like_HTH"/>
</dbReference>
<dbReference type="Gene3D" id="3.30.460.10">
    <property type="entry name" value="Beta Polymerase, domain 2"/>
    <property type="match status" value="1"/>
</dbReference>
<name>A0A9D7PRG4_9PROT</name>
<dbReference type="InterPro" id="IPR041633">
    <property type="entry name" value="Polbeta"/>
</dbReference>
<dbReference type="GO" id="GO:0006355">
    <property type="term" value="P:regulation of DNA-templated transcription"/>
    <property type="evidence" value="ECO:0007669"/>
    <property type="project" value="UniProtKB-ARBA"/>
</dbReference>
<proteinExistence type="predicted"/>
<evidence type="ECO:0000259" key="1">
    <source>
        <dbReference type="Pfam" id="PF18765"/>
    </source>
</evidence>